<gene>
    <name evidence="1" type="ORF">SPDO_32730</name>
</gene>
<evidence type="ECO:0000313" key="1">
    <source>
        <dbReference type="EMBL" id="OWK27590.1"/>
    </source>
</evidence>
<comment type="caution">
    <text evidence="1">The sequence shown here is derived from an EMBL/GenBank/DDBJ whole genome shotgun (WGS) entry which is preliminary data.</text>
</comment>
<dbReference type="RefSeq" id="WP_281252610.1">
    <property type="nucleotide sequence ID" value="NZ_NBBI01000013.1"/>
</dbReference>
<evidence type="ECO:0000313" key="2">
    <source>
        <dbReference type="Proteomes" id="UP000197290"/>
    </source>
</evidence>
<proteinExistence type="predicted"/>
<organism evidence="1 2">
    <name type="scientific">Sphingomonas dokdonensis</name>
    <dbReference type="NCBI Taxonomy" id="344880"/>
    <lineage>
        <taxon>Bacteria</taxon>
        <taxon>Pseudomonadati</taxon>
        <taxon>Pseudomonadota</taxon>
        <taxon>Alphaproteobacteria</taxon>
        <taxon>Sphingomonadales</taxon>
        <taxon>Sphingomonadaceae</taxon>
        <taxon>Sphingomonas</taxon>
    </lineage>
</organism>
<dbReference type="AlphaFoldDB" id="A0A245ZD18"/>
<protein>
    <submittedName>
        <fullName evidence="1">Uncharacterized protein</fullName>
    </submittedName>
</protein>
<accession>A0A245ZD18</accession>
<dbReference type="EMBL" id="NBBI01000013">
    <property type="protein sequence ID" value="OWK27590.1"/>
    <property type="molecule type" value="Genomic_DNA"/>
</dbReference>
<sequence>MRELLKKVALDVILPWALTAAAGFAAKKLAPKPAQKSAAN</sequence>
<keyword evidence="2" id="KW-1185">Reference proteome</keyword>
<name>A0A245ZD18_9SPHN</name>
<dbReference type="Proteomes" id="UP000197290">
    <property type="component" value="Unassembled WGS sequence"/>
</dbReference>
<reference evidence="1 2" key="1">
    <citation type="submission" date="2017-03" db="EMBL/GenBank/DDBJ databases">
        <title>Genome sequence of Sphingomonas dokdonensis DSM 21029.</title>
        <authorList>
            <person name="Poehlein A."/>
            <person name="Wuebbeler J.H."/>
            <person name="Steinbuechel A."/>
            <person name="Daniel R."/>
        </authorList>
    </citation>
    <scope>NUCLEOTIDE SEQUENCE [LARGE SCALE GENOMIC DNA]</scope>
    <source>
        <strain evidence="1 2">DSM 21029</strain>
    </source>
</reference>